<proteinExistence type="predicted"/>
<evidence type="ECO:0000313" key="3">
    <source>
        <dbReference type="Proteomes" id="UP000001593"/>
    </source>
</evidence>
<feature type="non-terminal residue" evidence="2">
    <location>
        <position position="146"/>
    </location>
</feature>
<dbReference type="eggNOG" id="KOG4598">
    <property type="taxonomic scope" value="Eukaryota"/>
</dbReference>
<name>A7T8Z5_NEMVE</name>
<dbReference type="STRING" id="45351.A7T8Z5"/>
<accession>A7T8Z5</accession>
<protein>
    <recommendedName>
        <fullName evidence="1">Ubiquitin carboxyl-terminal hydrolase 47 C-terminal domain-containing protein</fullName>
    </recommendedName>
</protein>
<dbReference type="AlphaFoldDB" id="A7T8Z5"/>
<dbReference type="Pfam" id="PF19718">
    <property type="entry name" value="USP47_C"/>
    <property type="match status" value="1"/>
</dbReference>
<reference evidence="2 3" key="1">
    <citation type="journal article" date="2007" name="Science">
        <title>Sea anemone genome reveals ancestral eumetazoan gene repertoire and genomic organization.</title>
        <authorList>
            <person name="Putnam N.H."/>
            <person name="Srivastava M."/>
            <person name="Hellsten U."/>
            <person name="Dirks B."/>
            <person name="Chapman J."/>
            <person name="Salamov A."/>
            <person name="Terry A."/>
            <person name="Shapiro H."/>
            <person name="Lindquist E."/>
            <person name="Kapitonov V.V."/>
            <person name="Jurka J."/>
            <person name="Genikhovich G."/>
            <person name="Grigoriev I.V."/>
            <person name="Lucas S.M."/>
            <person name="Steele R.E."/>
            <person name="Finnerty J.R."/>
            <person name="Technau U."/>
            <person name="Martindale M.Q."/>
            <person name="Rokhsar D.S."/>
        </authorList>
    </citation>
    <scope>NUCLEOTIDE SEQUENCE [LARGE SCALE GENOMIC DNA]</scope>
    <source>
        <strain evidence="3">CH2 X CH6</strain>
    </source>
</reference>
<gene>
    <name evidence="2" type="ORF">NEMVEDRAFT_v1g223984</name>
</gene>
<keyword evidence="3" id="KW-1185">Reference proteome</keyword>
<sequence>TQTSRYIFEEPKESPTSKHKEVELLIDKRETLAGLKKKLEPLVECPSELFRIYRVYCNNQEIENTRLQDTLSAFMDDTKVLVKYGRALRKGECQIKVFMLSCEDPEEPFRYVFDWIVHKGMSVRECKELLHPELQQRYGFNCPVDQ</sequence>
<dbReference type="EMBL" id="DS473022">
    <property type="protein sequence ID" value="EDO27539.1"/>
    <property type="molecule type" value="Genomic_DNA"/>
</dbReference>
<evidence type="ECO:0000313" key="2">
    <source>
        <dbReference type="EMBL" id="EDO27539.1"/>
    </source>
</evidence>
<evidence type="ECO:0000259" key="1">
    <source>
        <dbReference type="Pfam" id="PF19718"/>
    </source>
</evidence>
<dbReference type="HOGENOM" id="CLU_1782142_0_0_1"/>
<dbReference type="InterPro" id="IPR045578">
    <property type="entry name" value="USP47_C"/>
</dbReference>
<feature type="domain" description="Ubiquitin carboxyl-terminal hydrolase 47 C-terminal" evidence="1">
    <location>
        <begin position="94"/>
        <end position="145"/>
    </location>
</feature>
<dbReference type="InParanoid" id="A7T8Z5"/>
<dbReference type="PhylomeDB" id="A7T8Z5"/>
<dbReference type="Proteomes" id="UP000001593">
    <property type="component" value="Unassembled WGS sequence"/>
</dbReference>
<organism evidence="2 3">
    <name type="scientific">Nematostella vectensis</name>
    <name type="common">Starlet sea anemone</name>
    <dbReference type="NCBI Taxonomy" id="45351"/>
    <lineage>
        <taxon>Eukaryota</taxon>
        <taxon>Metazoa</taxon>
        <taxon>Cnidaria</taxon>
        <taxon>Anthozoa</taxon>
        <taxon>Hexacorallia</taxon>
        <taxon>Actiniaria</taxon>
        <taxon>Edwardsiidae</taxon>
        <taxon>Nematostella</taxon>
    </lineage>
</organism>
<dbReference type="OMA" id="YCNNQEI"/>